<keyword evidence="2" id="KW-0805">Transcription regulation</keyword>
<dbReference type="Gene3D" id="1.10.10.10">
    <property type="entry name" value="Winged helix-like DNA-binding domain superfamily/Winged helix DNA-binding domain"/>
    <property type="match status" value="1"/>
</dbReference>
<evidence type="ECO:0000256" key="2">
    <source>
        <dbReference type="ARBA" id="ARBA00023015"/>
    </source>
</evidence>
<organism evidence="6 7">
    <name type="scientific">Parasedimentitalea marina</name>
    <dbReference type="NCBI Taxonomy" id="2483033"/>
    <lineage>
        <taxon>Bacteria</taxon>
        <taxon>Pseudomonadati</taxon>
        <taxon>Pseudomonadota</taxon>
        <taxon>Alphaproteobacteria</taxon>
        <taxon>Rhodobacterales</taxon>
        <taxon>Paracoccaceae</taxon>
        <taxon>Parasedimentitalea</taxon>
    </lineage>
</organism>
<dbReference type="SUPFAM" id="SSF46785">
    <property type="entry name" value="Winged helix' DNA-binding domain"/>
    <property type="match status" value="1"/>
</dbReference>
<proteinExistence type="inferred from homology"/>
<name>A0A3T0MYW1_9RHOB</name>
<keyword evidence="3" id="KW-0238">DNA-binding</keyword>
<dbReference type="InterPro" id="IPR036390">
    <property type="entry name" value="WH_DNA-bd_sf"/>
</dbReference>
<accession>A0A3T0MYW1</accession>
<dbReference type="PROSITE" id="PS50931">
    <property type="entry name" value="HTH_LYSR"/>
    <property type="match status" value="1"/>
</dbReference>
<dbReference type="SUPFAM" id="SSF53850">
    <property type="entry name" value="Periplasmic binding protein-like II"/>
    <property type="match status" value="1"/>
</dbReference>
<dbReference type="InterPro" id="IPR058163">
    <property type="entry name" value="LysR-type_TF_proteobact-type"/>
</dbReference>
<dbReference type="Pfam" id="PF00126">
    <property type="entry name" value="HTH_1"/>
    <property type="match status" value="1"/>
</dbReference>
<dbReference type="InterPro" id="IPR005119">
    <property type="entry name" value="LysR_subst-bd"/>
</dbReference>
<dbReference type="RefSeq" id="WP_127747425.1">
    <property type="nucleotide sequence ID" value="NZ_CP033219.1"/>
</dbReference>
<dbReference type="InterPro" id="IPR000847">
    <property type="entry name" value="LysR_HTH_N"/>
</dbReference>
<dbReference type="Gene3D" id="3.40.190.290">
    <property type="match status" value="1"/>
</dbReference>
<dbReference type="AlphaFoldDB" id="A0A3T0MYW1"/>
<dbReference type="GO" id="GO:0006351">
    <property type="term" value="P:DNA-templated transcription"/>
    <property type="evidence" value="ECO:0007669"/>
    <property type="project" value="TreeGrafter"/>
</dbReference>
<dbReference type="PANTHER" id="PTHR30537">
    <property type="entry name" value="HTH-TYPE TRANSCRIPTIONAL REGULATOR"/>
    <property type="match status" value="1"/>
</dbReference>
<dbReference type="KEGG" id="sedi:EBB79_02745"/>
<evidence type="ECO:0000256" key="4">
    <source>
        <dbReference type="ARBA" id="ARBA00023163"/>
    </source>
</evidence>
<gene>
    <name evidence="6" type="ORF">EBB79_02745</name>
</gene>
<dbReference type="PANTHER" id="PTHR30537:SF3">
    <property type="entry name" value="TRANSCRIPTIONAL REGULATORY PROTEIN"/>
    <property type="match status" value="1"/>
</dbReference>
<evidence type="ECO:0000256" key="1">
    <source>
        <dbReference type="ARBA" id="ARBA00009437"/>
    </source>
</evidence>
<evidence type="ECO:0000259" key="5">
    <source>
        <dbReference type="PROSITE" id="PS50931"/>
    </source>
</evidence>
<evidence type="ECO:0000313" key="7">
    <source>
        <dbReference type="Proteomes" id="UP000283063"/>
    </source>
</evidence>
<dbReference type="OrthoDB" id="9796526at2"/>
<dbReference type="GO" id="GO:0003700">
    <property type="term" value="F:DNA-binding transcription factor activity"/>
    <property type="evidence" value="ECO:0007669"/>
    <property type="project" value="InterPro"/>
</dbReference>
<evidence type="ECO:0000313" key="6">
    <source>
        <dbReference type="EMBL" id="AZV76919.1"/>
    </source>
</evidence>
<feature type="domain" description="HTH lysR-type" evidence="5">
    <location>
        <begin position="1"/>
        <end position="59"/>
    </location>
</feature>
<dbReference type="EMBL" id="CP033219">
    <property type="protein sequence ID" value="AZV76919.1"/>
    <property type="molecule type" value="Genomic_DNA"/>
</dbReference>
<evidence type="ECO:0000256" key="3">
    <source>
        <dbReference type="ARBA" id="ARBA00023125"/>
    </source>
</evidence>
<dbReference type="Proteomes" id="UP000283063">
    <property type="component" value="Chromosome"/>
</dbReference>
<reference evidence="6 7" key="1">
    <citation type="submission" date="2018-10" db="EMBL/GenBank/DDBJ databases">
        <title>Parasedimentitalea marina sp. nov., a psychrophilic bacterium isolated from deep seawater of the New Britain Trench.</title>
        <authorList>
            <person name="Cao J."/>
        </authorList>
    </citation>
    <scope>NUCLEOTIDE SEQUENCE [LARGE SCALE GENOMIC DNA]</scope>
    <source>
        <strain evidence="6 7">W43</strain>
    </source>
</reference>
<dbReference type="InterPro" id="IPR036388">
    <property type="entry name" value="WH-like_DNA-bd_sf"/>
</dbReference>
<keyword evidence="7" id="KW-1185">Reference proteome</keyword>
<dbReference type="Pfam" id="PF03466">
    <property type="entry name" value="LysR_substrate"/>
    <property type="match status" value="1"/>
</dbReference>
<comment type="similarity">
    <text evidence="1">Belongs to the LysR transcriptional regulatory family.</text>
</comment>
<keyword evidence="4" id="KW-0804">Transcription</keyword>
<sequence length="295" mass="32097">MDNWDDIRFFLAVARSGSVRAAASALGVNHSTVLRRVSQLEAQLSARLFEKLPSGYALTPAGEEILELAADMENASSKLQTQVFARDQSLSGTLRVAMPPSLATDLLMPDLAEFAKQHPAIELQIISSYDTVNLTLRQADVAVRLVFDQMTLPQHLIGSRLQDVHRGVYISTELLDNIQTGDLSNVRWILKEEDGAAPSWAAIPEIGAEQPPVIVNDLASQVAAAKAGMGATILACFIGDLDPCLVRVPGSITEYYGTIWLLTLDDTRKTKRVRVFSDFIKSRIAAHANVLTGSN</sequence>
<dbReference type="GO" id="GO:0043565">
    <property type="term" value="F:sequence-specific DNA binding"/>
    <property type="evidence" value="ECO:0007669"/>
    <property type="project" value="TreeGrafter"/>
</dbReference>
<protein>
    <submittedName>
        <fullName evidence="6">LysR family transcriptional regulator</fullName>
    </submittedName>
</protein>